<evidence type="ECO:0000313" key="2">
    <source>
        <dbReference type="EMBL" id="MFH8134490.1"/>
    </source>
</evidence>
<evidence type="ECO:0000256" key="1">
    <source>
        <dbReference type="SAM" id="MobiDB-lite"/>
    </source>
</evidence>
<evidence type="ECO:0000313" key="3">
    <source>
        <dbReference type="Proteomes" id="UP001611251"/>
    </source>
</evidence>
<reference evidence="2 3" key="1">
    <citation type="submission" date="2024-08" db="EMBL/GenBank/DDBJ databases">
        <title>Pantoea ronii - a newly identified human opportunistic pathogen.</title>
        <authorList>
            <person name="Keidar-Friedman D."/>
            <person name="Sorek N."/>
            <person name="Leshin-Carmel D."/>
            <person name="Tsur A."/>
            <person name="Amsalem M."/>
            <person name="Tolkach D."/>
            <person name="Brosh-Nissimov T."/>
        </authorList>
    </citation>
    <scope>NUCLEOTIDE SEQUENCE [LARGE SCALE GENOMIC DNA]</scope>
    <source>
        <strain evidence="2 3">AA23256</strain>
    </source>
</reference>
<gene>
    <name evidence="2" type="ORF">ABU178_09955</name>
</gene>
<comment type="caution">
    <text evidence="2">The sequence shown here is derived from an EMBL/GenBank/DDBJ whole genome shotgun (WGS) entry which is preliminary data.</text>
</comment>
<dbReference type="Gene3D" id="3.40.50.300">
    <property type="entry name" value="P-loop containing nucleotide triphosphate hydrolases"/>
    <property type="match status" value="1"/>
</dbReference>
<sequence>MLNKPCQEKSVILVNGIPASGKSTLTRIIANRFGFPVLTLDSLKEPFMAAFAPVDRQLNRQLGCAAYQAIWRIVGQAPQSSVFVIDAWFGFQPRAVLEQGLRDAGVERVLEVWLAITPDEAVSRYQARLTQRLAGHPGAEYLPELRRLAEQATPMALGPLLEVDASGETDEETLCRWLLRHLGQGDYTYALSLHRDGTSDESTSLSATRRGGGAL</sequence>
<dbReference type="Pfam" id="PF13671">
    <property type="entry name" value="AAA_33"/>
    <property type="match status" value="1"/>
</dbReference>
<dbReference type="InterPro" id="IPR027417">
    <property type="entry name" value="P-loop_NTPase"/>
</dbReference>
<organism evidence="2 3">
    <name type="scientific">Pantoea osteomyelitidis</name>
    <dbReference type="NCBI Taxonomy" id="3230026"/>
    <lineage>
        <taxon>Bacteria</taxon>
        <taxon>Pseudomonadati</taxon>
        <taxon>Pseudomonadota</taxon>
        <taxon>Gammaproteobacteria</taxon>
        <taxon>Enterobacterales</taxon>
        <taxon>Erwiniaceae</taxon>
        <taxon>Pantoea</taxon>
    </lineage>
</organism>
<proteinExistence type="predicted"/>
<dbReference type="RefSeq" id="WP_397215772.1">
    <property type="nucleotide sequence ID" value="NZ_JBGFSN010000004.1"/>
</dbReference>
<keyword evidence="3" id="KW-1185">Reference proteome</keyword>
<dbReference type="SUPFAM" id="SSF52540">
    <property type="entry name" value="P-loop containing nucleoside triphosphate hydrolases"/>
    <property type="match status" value="1"/>
</dbReference>
<dbReference type="EMBL" id="JBGFSN010000004">
    <property type="protein sequence ID" value="MFH8134490.1"/>
    <property type="molecule type" value="Genomic_DNA"/>
</dbReference>
<dbReference type="Proteomes" id="UP001611251">
    <property type="component" value="Unassembled WGS sequence"/>
</dbReference>
<accession>A0ABW7PVZ0</accession>
<feature type="region of interest" description="Disordered" evidence="1">
    <location>
        <begin position="196"/>
        <end position="215"/>
    </location>
</feature>
<name>A0ABW7PVZ0_9GAMM</name>
<protein>
    <submittedName>
        <fullName evidence="2">AAA family ATPase</fullName>
    </submittedName>
</protein>